<evidence type="ECO:0000256" key="5">
    <source>
        <dbReference type="RuleBase" id="RU004478"/>
    </source>
</evidence>
<evidence type="ECO:0000256" key="1">
    <source>
        <dbReference type="ARBA" id="ARBA00009054"/>
    </source>
</evidence>
<dbReference type="InterPro" id="IPR000740">
    <property type="entry name" value="GrpE"/>
</dbReference>
<keyword evidence="3" id="KW-0963">Cytoplasm</keyword>
<dbReference type="RefSeq" id="WP_371752826.1">
    <property type="nucleotide sequence ID" value="NZ_JAYJLD010000003.1"/>
</dbReference>
<dbReference type="InterPro" id="IPR013805">
    <property type="entry name" value="GrpE_CC"/>
</dbReference>
<dbReference type="CDD" id="cd00446">
    <property type="entry name" value="GrpE"/>
    <property type="match status" value="1"/>
</dbReference>
<keyword evidence="8" id="KW-1185">Reference proteome</keyword>
<dbReference type="SUPFAM" id="SSF58014">
    <property type="entry name" value="Coiled-coil domain of nucleotide exchange factor GrpE"/>
    <property type="match status" value="1"/>
</dbReference>
<feature type="compositionally biased region" description="Basic and acidic residues" evidence="6">
    <location>
        <begin position="1"/>
        <end position="30"/>
    </location>
</feature>
<dbReference type="NCBIfam" id="NF010738">
    <property type="entry name" value="PRK14140.1"/>
    <property type="match status" value="1"/>
</dbReference>
<dbReference type="Proteomes" id="UP001310386">
    <property type="component" value="Unassembled WGS sequence"/>
</dbReference>
<evidence type="ECO:0000256" key="6">
    <source>
        <dbReference type="SAM" id="MobiDB-lite"/>
    </source>
</evidence>
<dbReference type="HAMAP" id="MF_01151">
    <property type="entry name" value="GrpE"/>
    <property type="match status" value="1"/>
</dbReference>
<proteinExistence type="inferred from homology"/>
<dbReference type="SUPFAM" id="SSF51064">
    <property type="entry name" value="Head domain of nucleotide exchange factor GrpE"/>
    <property type="match status" value="1"/>
</dbReference>
<dbReference type="Gene3D" id="2.30.22.10">
    <property type="entry name" value="Head domain of nucleotide exchange factor GrpE"/>
    <property type="match status" value="1"/>
</dbReference>
<evidence type="ECO:0000256" key="3">
    <source>
        <dbReference type="HAMAP-Rule" id="MF_01151"/>
    </source>
</evidence>
<keyword evidence="3 4" id="KW-0346">Stress response</keyword>
<comment type="similarity">
    <text evidence="1 3 5">Belongs to the GrpE family.</text>
</comment>
<comment type="subunit">
    <text evidence="3">Homodimer.</text>
</comment>
<dbReference type="PRINTS" id="PR00773">
    <property type="entry name" value="GRPEPROTEIN"/>
</dbReference>
<sequence>MSQNETADHKDTQDSNRHPEDTAAEHRDDAAVQDQAAEADLTGQQDPSDSSAQLEELRKQSDENYQRFLRVQADFENFRRRTRQEKEELSKYASMQLIEKLLPVIDNFDRALLATKGATDNAEAFIKGVEMIFRQIEQMLEQEGLKPMETIGRPFNPEFHQAIMQVESKEYAEGIVVEEVQKGYMLKDKVLRPAMVKVSS</sequence>
<comment type="subcellular location">
    <subcellularLocation>
        <location evidence="3">Cytoplasm</location>
    </subcellularLocation>
</comment>
<accession>A0ABU5ZES1</accession>
<evidence type="ECO:0000256" key="4">
    <source>
        <dbReference type="RuleBase" id="RU000639"/>
    </source>
</evidence>
<name>A0ABU5ZES1_9BACL</name>
<comment type="caution">
    <text evidence="7">The sequence shown here is derived from an EMBL/GenBank/DDBJ whole genome shotgun (WGS) entry which is preliminary data.</text>
</comment>
<dbReference type="PANTHER" id="PTHR21237:SF23">
    <property type="entry name" value="GRPE PROTEIN HOMOLOG, MITOCHONDRIAL"/>
    <property type="match status" value="1"/>
</dbReference>
<evidence type="ECO:0000256" key="2">
    <source>
        <dbReference type="ARBA" id="ARBA00023186"/>
    </source>
</evidence>
<feature type="region of interest" description="Disordered" evidence="6">
    <location>
        <begin position="1"/>
        <end position="59"/>
    </location>
</feature>
<evidence type="ECO:0000313" key="7">
    <source>
        <dbReference type="EMBL" id="MEB3100713.1"/>
    </source>
</evidence>
<protein>
    <recommendedName>
        <fullName evidence="3 4">Protein GrpE</fullName>
    </recommendedName>
    <alternativeName>
        <fullName evidence="3">HSP-70 cofactor</fullName>
    </alternativeName>
</protein>
<dbReference type="PROSITE" id="PS01071">
    <property type="entry name" value="GRPE"/>
    <property type="match status" value="1"/>
</dbReference>
<dbReference type="PANTHER" id="PTHR21237">
    <property type="entry name" value="GRPE PROTEIN"/>
    <property type="match status" value="1"/>
</dbReference>
<keyword evidence="2 3" id="KW-0143">Chaperone</keyword>
<dbReference type="EMBL" id="JAYJLD010000003">
    <property type="protein sequence ID" value="MEB3100713.1"/>
    <property type="molecule type" value="Genomic_DNA"/>
</dbReference>
<evidence type="ECO:0000313" key="8">
    <source>
        <dbReference type="Proteomes" id="UP001310386"/>
    </source>
</evidence>
<feature type="compositionally biased region" description="Polar residues" evidence="6">
    <location>
        <begin position="42"/>
        <end position="53"/>
    </location>
</feature>
<dbReference type="Gene3D" id="3.90.20.20">
    <property type="match status" value="1"/>
</dbReference>
<reference evidence="7" key="1">
    <citation type="submission" date="2023-12" db="EMBL/GenBank/DDBJ databases">
        <title>Fervidustalea candida gen. nov., sp. nov., a novel member of the family Paenibacillaceae isolated from a geothermal area.</title>
        <authorList>
            <person name="Li W.-J."/>
            <person name="Jiao J.-Y."/>
            <person name="Chen Y."/>
        </authorList>
    </citation>
    <scope>NUCLEOTIDE SEQUENCE</scope>
    <source>
        <strain evidence="7">SYSU GA230002</strain>
    </source>
</reference>
<dbReference type="Pfam" id="PF01025">
    <property type="entry name" value="GrpE"/>
    <property type="match status" value="1"/>
</dbReference>
<organism evidence="7 8">
    <name type="scientific">Ferviditalea candida</name>
    <dbReference type="NCBI Taxonomy" id="3108399"/>
    <lineage>
        <taxon>Bacteria</taxon>
        <taxon>Bacillati</taxon>
        <taxon>Bacillota</taxon>
        <taxon>Bacilli</taxon>
        <taxon>Bacillales</taxon>
        <taxon>Paenibacillaceae</taxon>
        <taxon>Ferviditalea</taxon>
    </lineage>
</organism>
<gene>
    <name evidence="3 7" type="primary">grpE</name>
    <name evidence="7" type="ORF">VF724_03465</name>
</gene>
<dbReference type="InterPro" id="IPR009012">
    <property type="entry name" value="GrpE_head"/>
</dbReference>
<comment type="function">
    <text evidence="3 4">Participates actively in the response to hyperosmotic and heat shock by preventing the aggregation of stress-denatured proteins, in association with DnaK and GrpE. It is the nucleotide exchange factor for DnaK and may function as a thermosensor. Unfolded proteins bind initially to DnaJ; upon interaction with the DnaJ-bound protein, DnaK hydrolyzes its bound ATP, resulting in the formation of a stable complex. GrpE releases ADP from DnaK; ATP binding to DnaK triggers the release of the substrate protein, thus completing the reaction cycle. Several rounds of ATP-dependent interactions between DnaJ, DnaK and GrpE are required for fully efficient folding.</text>
</comment>